<keyword evidence="10" id="KW-0804">Transcription</keyword>
<evidence type="ECO:0000256" key="7">
    <source>
        <dbReference type="ARBA" id="ARBA00022833"/>
    </source>
</evidence>
<organism evidence="14 15">
    <name type="scientific">Candidatus Gemmiger excrementigallinarum</name>
    <dbReference type="NCBI Taxonomy" id="2838609"/>
    <lineage>
        <taxon>Bacteria</taxon>
        <taxon>Bacillati</taxon>
        <taxon>Bacillota</taxon>
        <taxon>Clostridia</taxon>
        <taxon>Eubacteriales</taxon>
        <taxon>Gemmiger</taxon>
    </lineage>
</organism>
<dbReference type="AlphaFoldDB" id="A0A9D2EQU2"/>
<comment type="similarity">
    <text evidence="2">Belongs to the Fur family.</text>
</comment>
<dbReference type="EMBL" id="DXBP01000029">
    <property type="protein sequence ID" value="HIZ41785.1"/>
    <property type="molecule type" value="Genomic_DNA"/>
</dbReference>
<dbReference type="PROSITE" id="PS00028">
    <property type="entry name" value="ZINC_FINGER_C2H2_1"/>
    <property type="match status" value="1"/>
</dbReference>
<keyword evidence="12" id="KW-0408">Iron</keyword>
<dbReference type="GO" id="GO:0008270">
    <property type="term" value="F:zinc ion binding"/>
    <property type="evidence" value="ECO:0007669"/>
    <property type="project" value="TreeGrafter"/>
</dbReference>
<dbReference type="GO" id="GO:1900376">
    <property type="term" value="P:regulation of secondary metabolite biosynthetic process"/>
    <property type="evidence" value="ECO:0007669"/>
    <property type="project" value="TreeGrafter"/>
</dbReference>
<evidence type="ECO:0000256" key="11">
    <source>
        <dbReference type="PIRSR" id="PIRSR602481-1"/>
    </source>
</evidence>
<comment type="caution">
    <text evidence="14">The sequence shown here is derived from an EMBL/GenBank/DDBJ whole genome shotgun (WGS) entry which is preliminary data.</text>
</comment>
<keyword evidence="4" id="KW-0963">Cytoplasm</keyword>
<keyword evidence="7 11" id="KW-0862">Zinc</keyword>
<reference evidence="14" key="1">
    <citation type="journal article" date="2021" name="PeerJ">
        <title>Extensive microbial diversity within the chicken gut microbiome revealed by metagenomics and culture.</title>
        <authorList>
            <person name="Gilroy R."/>
            <person name="Ravi A."/>
            <person name="Getino M."/>
            <person name="Pursley I."/>
            <person name="Horton D.L."/>
            <person name="Alikhan N.F."/>
            <person name="Baker D."/>
            <person name="Gharbi K."/>
            <person name="Hall N."/>
            <person name="Watson M."/>
            <person name="Adriaenssens E.M."/>
            <person name="Foster-Nyarko E."/>
            <person name="Jarju S."/>
            <person name="Secka A."/>
            <person name="Antonio M."/>
            <person name="Oren A."/>
            <person name="Chaudhuri R.R."/>
            <person name="La Ragione R."/>
            <person name="Hildebrand F."/>
            <person name="Pallen M.J."/>
        </authorList>
    </citation>
    <scope>NUCLEOTIDE SEQUENCE</scope>
    <source>
        <strain evidence="14">ChiSxjej1B13-11774</strain>
    </source>
</reference>
<evidence type="ECO:0000259" key="13">
    <source>
        <dbReference type="PROSITE" id="PS00028"/>
    </source>
</evidence>
<evidence type="ECO:0000256" key="1">
    <source>
        <dbReference type="ARBA" id="ARBA00004496"/>
    </source>
</evidence>
<feature type="binding site" evidence="11">
    <location>
        <position position="136"/>
    </location>
    <ligand>
        <name>Zn(2+)</name>
        <dbReference type="ChEBI" id="CHEBI:29105"/>
    </ligand>
</feature>
<dbReference type="SUPFAM" id="SSF46785">
    <property type="entry name" value="Winged helix' DNA-binding domain"/>
    <property type="match status" value="1"/>
</dbReference>
<feature type="domain" description="C2H2-type" evidence="13">
    <location>
        <begin position="91"/>
        <end position="113"/>
    </location>
</feature>
<feature type="binding site" evidence="11">
    <location>
        <position position="96"/>
    </location>
    <ligand>
        <name>Zn(2+)</name>
        <dbReference type="ChEBI" id="CHEBI:29105"/>
    </ligand>
</feature>
<reference evidence="14" key="2">
    <citation type="submission" date="2021-04" db="EMBL/GenBank/DDBJ databases">
        <authorList>
            <person name="Gilroy R."/>
        </authorList>
    </citation>
    <scope>NUCLEOTIDE SEQUENCE</scope>
    <source>
        <strain evidence="14">ChiSxjej1B13-11774</strain>
    </source>
</reference>
<dbReference type="PANTHER" id="PTHR33202">
    <property type="entry name" value="ZINC UPTAKE REGULATION PROTEIN"/>
    <property type="match status" value="1"/>
</dbReference>
<evidence type="ECO:0000256" key="3">
    <source>
        <dbReference type="ARBA" id="ARBA00011738"/>
    </source>
</evidence>
<accession>A0A9D2EQU2</accession>
<evidence type="ECO:0000313" key="15">
    <source>
        <dbReference type="Proteomes" id="UP000824048"/>
    </source>
</evidence>
<evidence type="ECO:0000256" key="9">
    <source>
        <dbReference type="ARBA" id="ARBA00023125"/>
    </source>
</evidence>
<name>A0A9D2EQU2_9FIRM</name>
<dbReference type="Proteomes" id="UP000824048">
    <property type="component" value="Unassembled WGS sequence"/>
</dbReference>
<evidence type="ECO:0000256" key="10">
    <source>
        <dbReference type="ARBA" id="ARBA00023163"/>
    </source>
</evidence>
<dbReference type="InterPro" id="IPR013087">
    <property type="entry name" value="Znf_C2H2_type"/>
</dbReference>
<evidence type="ECO:0000256" key="6">
    <source>
        <dbReference type="ARBA" id="ARBA00022723"/>
    </source>
</evidence>
<dbReference type="Gene3D" id="3.30.1490.190">
    <property type="match status" value="1"/>
</dbReference>
<keyword evidence="5" id="KW-0678">Repressor</keyword>
<feature type="binding site" evidence="11">
    <location>
        <position position="133"/>
    </location>
    <ligand>
        <name>Zn(2+)</name>
        <dbReference type="ChEBI" id="CHEBI:29105"/>
    </ligand>
</feature>
<dbReference type="PANTHER" id="PTHR33202:SF2">
    <property type="entry name" value="FERRIC UPTAKE REGULATION PROTEIN"/>
    <property type="match status" value="1"/>
</dbReference>
<dbReference type="CDD" id="cd07153">
    <property type="entry name" value="Fur_like"/>
    <property type="match status" value="1"/>
</dbReference>
<evidence type="ECO:0000256" key="8">
    <source>
        <dbReference type="ARBA" id="ARBA00023015"/>
    </source>
</evidence>
<proteinExistence type="inferred from homology"/>
<comment type="cofactor">
    <cofactor evidence="11">
        <name>Zn(2+)</name>
        <dbReference type="ChEBI" id="CHEBI:29105"/>
    </cofactor>
    <text evidence="11">Binds 1 zinc ion per subunit.</text>
</comment>
<gene>
    <name evidence="14" type="ORF">H9811_04380</name>
</gene>
<comment type="subcellular location">
    <subcellularLocation>
        <location evidence="1">Cytoplasm</location>
    </subcellularLocation>
</comment>
<evidence type="ECO:0000256" key="5">
    <source>
        <dbReference type="ARBA" id="ARBA00022491"/>
    </source>
</evidence>
<evidence type="ECO:0000256" key="2">
    <source>
        <dbReference type="ARBA" id="ARBA00007957"/>
    </source>
</evidence>
<dbReference type="Gene3D" id="1.10.10.10">
    <property type="entry name" value="Winged helix-like DNA-binding domain superfamily/Winged helix DNA-binding domain"/>
    <property type="match status" value="1"/>
</dbReference>
<evidence type="ECO:0000256" key="12">
    <source>
        <dbReference type="PIRSR" id="PIRSR602481-2"/>
    </source>
</evidence>
<dbReference type="InterPro" id="IPR002481">
    <property type="entry name" value="FUR"/>
</dbReference>
<dbReference type="InterPro" id="IPR036390">
    <property type="entry name" value="WH_DNA-bd_sf"/>
</dbReference>
<sequence length="141" mass="15724">METKSHYKTRQSEQIADYLRSRPRQHVTAAELCAHFAGNGVHMGKATVYRHLDRMVEEGTVTRYTVDGATGACYAYTGPHEASAGETCYHCKCEQCGALIHLHCDEVEHLRRHMLAHHGFALDGRRTVFYGLCEACRAAGA</sequence>
<evidence type="ECO:0000256" key="4">
    <source>
        <dbReference type="ARBA" id="ARBA00022490"/>
    </source>
</evidence>
<comment type="subunit">
    <text evidence="3">Homodimer.</text>
</comment>
<feature type="binding site" evidence="11">
    <location>
        <position position="93"/>
    </location>
    <ligand>
        <name>Zn(2+)</name>
        <dbReference type="ChEBI" id="CHEBI:29105"/>
    </ligand>
</feature>
<keyword evidence="8" id="KW-0805">Transcription regulation</keyword>
<dbReference type="GO" id="GO:0005829">
    <property type="term" value="C:cytosol"/>
    <property type="evidence" value="ECO:0007669"/>
    <property type="project" value="TreeGrafter"/>
</dbReference>
<dbReference type="GO" id="GO:0003700">
    <property type="term" value="F:DNA-binding transcription factor activity"/>
    <property type="evidence" value="ECO:0007669"/>
    <property type="project" value="InterPro"/>
</dbReference>
<dbReference type="InterPro" id="IPR036388">
    <property type="entry name" value="WH-like_DNA-bd_sf"/>
</dbReference>
<comment type="cofactor">
    <cofactor evidence="12">
        <name>Mn(2+)</name>
        <dbReference type="ChEBI" id="CHEBI:29035"/>
    </cofactor>
    <cofactor evidence="12">
        <name>Fe(2+)</name>
        <dbReference type="ChEBI" id="CHEBI:29033"/>
    </cofactor>
    <text evidence="12">Binds 1 Mn(2+) or Fe(2+) ion per subunit.</text>
</comment>
<protein>
    <submittedName>
        <fullName evidence="14">Transcriptional repressor</fullName>
    </submittedName>
</protein>
<dbReference type="Pfam" id="PF01475">
    <property type="entry name" value="FUR"/>
    <property type="match status" value="1"/>
</dbReference>
<dbReference type="GO" id="GO:0000976">
    <property type="term" value="F:transcription cis-regulatory region binding"/>
    <property type="evidence" value="ECO:0007669"/>
    <property type="project" value="TreeGrafter"/>
</dbReference>
<dbReference type="GO" id="GO:0045892">
    <property type="term" value="P:negative regulation of DNA-templated transcription"/>
    <property type="evidence" value="ECO:0007669"/>
    <property type="project" value="TreeGrafter"/>
</dbReference>
<keyword evidence="6 11" id="KW-0479">Metal-binding</keyword>
<dbReference type="InterPro" id="IPR043135">
    <property type="entry name" value="Fur_C"/>
</dbReference>
<keyword evidence="9" id="KW-0238">DNA-binding</keyword>
<evidence type="ECO:0000313" key="14">
    <source>
        <dbReference type="EMBL" id="HIZ41785.1"/>
    </source>
</evidence>
<feature type="binding site" evidence="12">
    <location>
        <position position="108"/>
    </location>
    <ligand>
        <name>Fe cation</name>
        <dbReference type="ChEBI" id="CHEBI:24875"/>
    </ligand>
</feature>